<feature type="chain" id="PRO_5007288148" description="Antifreeze protein" evidence="1">
    <location>
        <begin position="39"/>
        <end position="166"/>
    </location>
</feature>
<gene>
    <name evidence="2" type="ORF">LY89DRAFT_263232</name>
</gene>
<dbReference type="KEGG" id="psco:LY89DRAFT_263232"/>
<feature type="signal peptide" evidence="1">
    <location>
        <begin position="1"/>
        <end position="38"/>
    </location>
</feature>
<evidence type="ECO:0000313" key="3">
    <source>
        <dbReference type="Proteomes" id="UP000070700"/>
    </source>
</evidence>
<dbReference type="InParanoid" id="A0A132BE39"/>
<evidence type="ECO:0008006" key="4">
    <source>
        <dbReference type="Google" id="ProtNLM"/>
    </source>
</evidence>
<protein>
    <recommendedName>
        <fullName evidence="4">Antifreeze protein</fullName>
    </recommendedName>
</protein>
<accession>A0A132BE39</accession>
<keyword evidence="3" id="KW-1185">Reference proteome</keyword>
<proteinExistence type="predicted"/>
<dbReference type="AlphaFoldDB" id="A0A132BE39"/>
<keyword evidence="1" id="KW-0732">Signal</keyword>
<dbReference type="GeneID" id="28816017"/>
<organism evidence="2 3">
    <name type="scientific">Mollisia scopiformis</name>
    <name type="common">Conifer needle endophyte fungus</name>
    <name type="synonym">Phialocephala scopiformis</name>
    <dbReference type="NCBI Taxonomy" id="149040"/>
    <lineage>
        <taxon>Eukaryota</taxon>
        <taxon>Fungi</taxon>
        <taxon>Dikarya</taxon>
        <taxon>Ascomycota</taxon>
        <taxon>Pezizomycotina</taxon>
        <taxon>Leotiomycetes</taxon>
        <taxon>Helotiales</taxon>
        <taxon>Mollisiaceae</taxon>
        <taxon>Mollisia</taxon>
    </lineage>
</organism>
<sequence length="166" mass="17694">MQHSSSFQLPVRASPYTMLCKSLLSSIALLAATHVVNASPVAPVNSAIANAVLSAECLLVNVAVNSLHAYSSATPFCSSFIGIKTSTISTTITTTLPVVTATLITTTSTSSDILPCSDSHNLYSGSRDNQEGKEEGSNSHHHILISCNRPPILRRSICERRDLNRL</sequence>
<dbReference type="RefSeq" id="XP_018064868.1">
    <property type="nucleotide sequence ID" value="XM_018206291.1"/>
</dbReference>
<reference evidence="2 3" key="1">
    <citation type="submission" date="2015-10" db="EMBL/GenBank/DDBJ databases">
        <title>Full genome of DAOMC 229536 Phialocephala scopiformis, a fungal endophyte of spruce producing the potent anti-insectan compound rugulosin.</title>
        <authorList>
            <consortium name="DOE Joint Genome Institute"/>
            <person name="Walker A.K."/>
            <person name="Frasz S.L."/>
            <person name="Seifert K.A."/>
            <person name="Miller J.D."/>
            <person name="Mondo S.J."/>
            <person name="Labutti K."/>
            <person name="Lipzen A."/>
            <person name="Dockter R."/>
            <person name="Kennedy M."/>
            <person name="Grigoriev I.V."/>
            <person name="Spatafora J.W."/>
        </authorList>
    </citation>
    <scope>NUCLEOTIDE SEQUENCE [LARGE SCALE GENOMIC DNA]</scope>
    <source>
        <strain evidence="2 3">CBS 120377</strain>
    </source>
</reference>
<evidence type="ECO:0000256" key="1">
    <source>
        <dbReference type="SAM" id="SignalP"/>
    </source>
</evidence>
<dbReference type="Proteomes" id="UP000070700">
    <property type="component" value="Unassembled WGS sequence"/>
</dbReference>
<name>A0A132BE39_MOLSC</name>
<dbReference type="EMBL" id="KQ947429">
    <property type="protein sequence ID" value="KUJ10513.1"/>
    <property type="molecule type" value="Genomic_DNA"/>
</dbReference>
<evidence type="ECO:0000313" key="2">
    <source>
        <dbReference type="EMBL" id="KUJ10513.1"/>
    </source>
</evidence>